<keyword evidence="9" id="KW-1185">Reference proteome</keyword>
<evidence type="ECO:0000256" key="6">
    <source>
        <dbReference type="SAM" id="MobiDB-lite"/>
    </source>
</evidence>
<feature type="coiled-coil region" evidence="5">
    <location>
        <begin position="99"/>
        <end position="175"/>
    </location>
</feature>
<name>A0A9P6CTM5_9AGAR</name>
<accession>A0A9P6CTM5</accession>
<evidence type="ECO:0000256" key="3">
    <source>
        <dbReference type="ARBA" id="ARBA00022833"/>
    </source>
</evidence>
<comment type="caution">
    <text evidence="8">The sequence shown here is derived from an EMBL/GenBank/DDBJ whole genome shotgun (WGS) entry which is preliminary data.</text>
</comment>
<feature type="domain" description="RING-type" evidence="7">
    <location>
        <begin position="4"/>
        <end position="48"/>
    </location>
</feature>
<dbReference type="InterPro" id="IPR017907">
    <property type="entry name" value="Znf_RING_CS"/>
</dbReference>
<evidence type="ECO:0000256" key="4">
    <source>
        <dbReference type="PROSITE-ProRule" id="PRU00175"/>
    </source>
</evidence>
<dbReference type="Proteomes" id="UP000807469">
    <property type="component" value="Unassembled WGS sequence"/>
</dbReference>
<evidence type="ECO:0000313" key="8">
    <source>
        <dbReference type="EMBL" id="KAF9479556.1"/>
    </source>
</evidence>
<dbReference type="EMBL" id="MU155210">
    <property type="protein sequence ID" value="KAF9479556.1"/>
    <property type="molecule type" value="Genomic_DNA"/>
</dbReference>
<protein>
    <recommendedName>
        <fullName evidence="7">RING-type domain-containing protein</fullName>
    </recommendedName>
</protein>
<dbReference type="Gene3D" id="3.30.40.10">
    <property type="entry name" value="Zinc/RING finger domain, C3HC4 (zinc finger)"/>
    <property type="match status" value="1"/>
</dbReference>
<sequence>MACCRICIDDMKKPVSLPCGHMFCSECIIKTVKNVKTYTHLHPCPICRSMYNIAPINLAVVPPNLRPFVTPSIRRVYLDIPDAADEGSSKDAAHSSGPGLAAESELQRLRAENEALRANCGMWRKRAEMHGTANLGLINFAKVVRDQAAILARERDDLQTECRSLKRKIEDIEMAKYSEAALASPLFSDYEHDQTKTLDSHSLLFAPAFRFASDALPARDDIKGESVDDSPMLTASTSASRPTKRRKVSDVVTSFHHKKPTIRSLVSPPELSSLSPLYDPCA</sequence>
<dbReference type="PROSITE" id="PS00518">
    <property type="entry name" value="ZF_RING_1"/>
    <property type="match status" value="1"/>
</dbReference>
<reference evidence="8" key="1">
    <citation type="submission" date="2020-11" db="EMBL/GenBank/DDBJ databases">
        <authorList>
            <consortium name="DOE Joint Genome Institute"/>
            <person name="Ahrendt S."/>
            <person name="Riley R."/>
            <person name="Andreopoulos W."/>
            <person name="Labutti K."/>
            <person name="Pangilinan J."/>
            <person name="Ruiz-Duenas F.J."/>
            <person name="Barrasa J.M."/>
            <person name="Sanchez-Garcia M."/>
            <person name="Camarero S."/>
            <person name="Miyauchi S."/>
            <person name="Serrano A."/>
            <person name="Linde D."/>
            <person name="Babiker R."/>
            <person name="Drula E."/>
            <person name="Ayuso-Fernandez I."/>
            <person name="Pacheco R."/>
            <person name="Padilla G."/>
            <person name="Ferreira P."/>
            <person name="Barriuso J."/>
            <person name="Kellner H."/>
            <person name="Castanera R."/>
            <person name="Alfaro M."/>
            <person name="Ramirez L."/>
            <person name="Pisabarro A.G."/>
            <person name="Kuo A."/>
            <person name="Tritt A."/>
            <person name="Lipzen A."/>
            <person name="He G."/>
            <person name="Yan M."/>
            <person name="Ng V."/>
            <person name="Cullen D."/>
            <person name="Martin F."/>
            <person name="Rosso M.-N."/>
            <person name="Henrissat B."/>
            <person name="Hibbett D."/>
            <person name="Martinez A.T."/>
            <person name="Grigoriev I.V."/>
        </authorList>
    </citation>
    <scope>NUCLEOTIDE SEQUENCE</scope>
    <source>
        <strain evidence="8">CIRM-BRFM 674</strain>
    </source>
</reference>
<dbReference type="OrthoDB" id="6270329at2759"/>
<keyword evidence="3" id="KW-0862">Zinc</keyword>
<feature type="region of interest" description="Disordered" evidence="6">
    <location>
        <begin position="222"/>
        <end position="252"/>
    </location>
</feature>
<proteinExistence type="predicted"/>
<evidence type="ECO:0000256" key="1">
    <source>
        <dbReference type="ARBA" id="ARBA00022723"/>
    </source>
</evidence>
<dbReference type="Pfam" id="PF15227">
    <property type="entry name" value="zf-C3HC4_4"/>
    <property type="match status" value="1"/>
</dbReference>
<evidence type="ECO:0000256" key="2">
    <source>
        <dbReference type="ARBA" id="ARBA00022771"/>
    </source>
</evidence>
<dbReference type="GO" id="GO:0008270">
    <property type="term" value="F:zinc ion binding"/>
    <property type="evidence" value="ECO:0007669"/>
    <property type="project" value="UniProtKB-KW"/>
</dbReference>
<keyword evidence="5" id="KW-0175">Coiled coil</keyword>
<keyword evidence="1" id="KW-0479">Metal-binding</keyword>
<gene>
    <name evidence="8" type="ORF">BDN70DRAFT_878616</name>
</gene>
<evidence type="ECO:0000256" key="5">
    <source>
        <dbReference type="SAM" id="Coils"/>
    </source>
</evidence>
<dbReference type="SUPFAM" id="SSF57850">
    <property type="entry name" value="RING/U-box"/>
    <property type="match status" value="1"/>
</dbReference>
<dbReference type="InterPro" id="IPR013083">
    <property type="entry name" value="Znf_RING/FYVE/PHD"/>
</dbReference>
<dbReference type="AlphaFoldDB" id="A0A9P6CTM5"/>
<evidence type="ECO:0000259" key="7">
    <source>
        <dbReference type="PROSITE" id="PS50089"/>
    </source>
</evidence>
<keyword evidence="2 4" id="KW-0863">Zinc-finger</keyword>
<organism evidence="8 9">
    <name type="scientific">Pholiota conissans</name>
    <dbReference type="NCBI Taxonomy" id="109636"/>
    <lineage>
        <taxon>Eukaryota</taxon>
        <taxon>Fungi</taxon>
        <taxon>Dikarya</taxon>
        <taxon>Basidiomycota</taxon>
        <taxon>Agaricomycotina</taxon>
        <taxon>Agaricomycetes</taxon>
        <taxon>Agaricomycetidae</taxon>
        <taxon>Agaricales</taxon>
        <taxon>Agaricineae</taxon>
        <taxon>Strophariaceae</taxon>
        <taxon>Pholiota</taxon>
    </lineage>
</organism>
<dbReference type="SMART" id="SM00184">
    <property type="entry name" value="RING"/>
    <property type="match status" value="1"/>
</dbReference>
<dbReference type="InterPro" id="IPR001841">
    <property type="entry name" value="Znf_RING"/>
</dbReference>
<dbReference type="PROSITE" id="PS50089">
    <property type="entry name" value="ZF_RING_2"/>
    <property type="match status" value="1"/>
</dbReference>
<evidence type="ECO:0000313" key="9">
    <source>
        <dbReference type="Proteomes" id="UP000807469"/>
    </source>
</evidence>